<keyword evidence="2" id="KW-1185">Reference proteome</keyword>
<dbReference type="AlphaFoldDB" id="A0A0C2XE89"/>
<accession>A0A0C2XE89</accession>
<sequence>MIYLHCGEERDLGYHTKSGMSHFRLWSMSPPTPRVLLPYKKGAECNIDSSELLSFPPLHSFFYYSASLTFFLSTSYRLLMQYSARFPSFTTVILSARESFPYSDYYRCTKHENCSPSFQTPLKTETDLMKTIDLRDIPLRHSGYFLPEYIIDDDEETEASDEDNDDRFRREKGIAHGLNNAITKTKILIPRFLLPLLWRLGIRKERPVQVVARKHDIDLTR</sequence>
<dbReference type="HOGENOM" id="CLU_1250372_0_0_1"/>
<reference evidence="1 2" key="1">
    <citation type="submission" date="2014-04" db="EMBL/GenBank/DDBJ databases">
        <title>Evolutionary Origins and Diversification of the Mycorrhizal Mutualists.</title>
        <authorList>
            <consortium name="DOE Joint Genome Institute"/>
            <consortium name="Mycorrhizal Genomics Consortium"/>
            <person name="Kohler A."/>
            <person name="Kuo A."/>
            <person name="Nagy L.G."/>
            <person name="Floudas D."/>
            <person name="Copeland A."/>
            <person name="Barry K.W."/>
            <person name="Cichocki N."/>
            <person name="Veneault-Fourrey C."/>
            <person name="LaButti K."/>
            <person name="Lindquist E.A."/>
            <person name="Lipzen A."/>
            <person name="Lundell T."/>
            <person name="Morin E."/>
            <person name="Murat C."/>
            <person name="Riley R."/>
            <person name="Ohm R."/>
            <person name="Sun H."/>
            <person name="Tunlid A."/>
            <person name="Henrissat B."/>
            <person name="Grigoriev I.V."/>
            <person name="Hibbett D.S."/>
            <person name="Martin F."/>
        </authorList>
    </citation>
    <scope>NUCLEOTIDE SEQUENCE [LARGE SCALE GENOMIC DNA]</scope>
    <source>
        <strain evidence="1 2">Koide BX008</strain>
    </source>
</reference>
<protein>
    <submittedName>
        <fullName evidence="1">Uncharacterized protein</fullName>
    </submittedName>
</protein>
<dbReference type="InParanoid" id="A0A0C2XE89"/>
<gene>
    <name evidence="1" type="ORF">M378DRAFT_160125</name>
</gene>
<name>A0A0C2XE89_AMAMK</name>
<proteinExistence type="predicted"/>
<dbReference type="EMBL" id="KN818233">
    <property type="protein sequence ID" value="KIL67133.1"/>
    <property type="molecule type" value="Genomic_DNA"/>
</dbReference>
<organism evidence="1 2">
    <name type="scientific">Amanita muscaria (strain Koide BX008)</name>
    <dbReference type="NCBI Taxonomy" id="946122"/>
    <lineage>
        <taxon>Eukaryota</taxon>
        <taxon>Fungi</taxon>
        <taxon>Dikarya</taxon>
        <taxon>Basidiomycota</taxon>
        <taxon>Agaricomycotina</taxon>
        <taxon>Agaricomycetes</taxon>
        <taxon>Agaricomycetidae</taxon>
        <taxon>Agaricales</taxon>
        <taxon>Pluteineae</taxon>
        <taxon>Amanitaceae</taxon>
        <taxon>Amanita</taxon>
    </lineage>
</organism>
<evidence type="ECO:0000313" key="2">
    <source>
        <dbReference type="Proteomes" id="UP000054549"/>
    </source>
</evidence>
<dbReference type="Proteomes" id="UP000054549">
    <property type="component" value="Unassembled WGS sequence"/>
</dbReference>
<evidence type="ECO:0000313" key="1">
    <source>
        <dbReference type="EMBL" id="KIL67133.1"/>
    </source>
</evidence>